<dbReference type="EMBL" id="ML978072">
    <property type="protein sequence ID" value="KAF2012991.1"/>
    <property type="molecule type" value="Genomic_DNA"/>
</dbReference>
<dbReference type="OrthoDB" id="187139at2759"/>
<dbReference type="AlphaFoldDB" id="A0A6A5XJI1"/>
<comment type="subcellular location">
    <subcellularLocation>
        <location evidence="1">Nucleus</location>
    </subcellularLocation>
</comment>
<dbReference type="RefSeq" id="XP_033381330.1">
    <property type="nucleotide sequence ID" value="XM_033532266.1"/>
</dbReference>
<accession>A0A6A5XJI1</accession>
<evidence type="ECO:0000313" key="4">
    <source>
        <dbReference type="EMBL" id="KAF2012991.1"/>
    </source>
</evidence>
<organism evidence="4 5">
    <name type="scientific">Aaosphaeria arxii CBS 175.79</name>
    <dbReference type="NCBI Taxonomy" id="1450172"/>
    <lineage>
        <taxon>Eukaryota</taxon>
        <taxon>Fungi</taxon>
        <taxon>Dikarya</taxon>
        <taxon>Ascomycota</taxon>
        <taxon>Pezizomycotina</taxon>
        <taxon>Dothideomycetes</taxon>
        <taxon>Pleosporomycetidae</taxon>
        <taxon>Pleosporales</taxon>
        <taxon>Pleosporales incertae sedis</taxon>
        <taxon>Aaosphaeria</taxon>
    </lineage>
</organism>
<dbReference type="Pfam" id="PF11951">
    <property type="entry name" value="Fungal_trans_2"/>
    <property type="match status" value="1"/>
</dbReference>
<evidence type="ECO:0000256" key="3">
    <source>
        <dbReference type="SAM" id="Phobius"/>
    </source>
</evidence>
<proteinExistence type="predicted"/>
<keyword evidence="3" id="KW-1133">Transmembrane helix</keyword>
<gene>
    <name evidence="4" type="ORF">BU24DRAFT_465334</name>
</gene>
<dbReference type="PANTHER" id="PTHR37534">
    <property type="entry name" value="TRANSCRIPTIONAL ACTIVATOR PROTEIN UGA3"/>
    <property type="match status" value="1"/>
</dbReference>
<reference evidence="4" key="1">
    <citation type="journal article" date="2020" name="Stud. Mycol.">
        <title>101 Dothideomycetes genomes: a test case for predicting lifestyles and emergence of pathogens.</title>
        <authorList>
            <person name="Haridas S."/>
            <person name="Albert R."/>
            <person name="Binder M."/>
            <person name="Bloem J."/>
            <person name="Labutti K."/>
            <person name="Salamov A."/>
            <person name="Andreopoulos B."/>
            <person name="Baker S."/>
            <person name="Barry K."/>
            <person name="Bills G."/>
            <person name="Bluhm B."/>
            <person name="Cannon C."/>
            <person name="Castanera R."/>
            <person name="Culley D."/>
            <person name="Daum C."/>
            <person name="Ezra D."/>
            <person name="Gonzalez J."/>
            <person name="Henrissat B."/>
            <person name="Kuo A."/>
            <person name="Liang C."/>
            <person name="Lipzen A."/>
            <person name="Lutzoni F."/>
            <person name="Magnuson J."/>
            <person name="Mondo S."/>
            <person name="Nolan M."/>
            <person name="Ohm R."/>
            <person name="Pangilinan J."/>
            <person name="Park H.-J."/>
            <person name="Ramirez L."/>
            <person name="Alfaro M."/>
            <person name="Sun H."/>
            <person name="Tritt A."/>
            <person name="Yoshinaga Y."/>
            <person name="Zwiers L.-H."/>
            <person name="Turgeon B."/>
            <person name="Goodwin S."/>
            <person name="Spatafora J."/>
            <person name="Crous P."/>
            <person name="Grigoriev I."/>
        </authorList>
    </citation>
    <scope>NUCLEOTIDE SEQUENCE</scope>
    <source>
        <strain evidence="4">CBS 175.79</strain>
    </source>
</reference>
<dbReference type="InterPro" id="IPR021858">
    <property type="entry name" value="Fun_TF"/>
</dbReference>
<evidence type="ECO:0000256" key="1">
    <source>
        <dbReference type="ARBA" id="ARBA00004123"/>
    </source>
</evidence>
<evidence type="ECO:0008006" key="6">
    <source>
        <dbReference type="Google" id="ProtNLM"/>
    </source>
</evidence>
<name>A0A6A5XJI1_9PLEO</name>
<dbReference type="GeneID" id="54289663"/>
<keyword evidence="2" id="KW-0539">Nucleus</keyword>
<dbReference type="GO" id="GO:0005634">
    <property type="term" value="C:nucleus"/>
    <property type="evidence" value="ECO:0007669"/>
    <property type="project" value="UniProtKB-SubCell"/>
</dbReference>
<evidence type="ECO:0000256" key="2">
    <source>
        <dbReference type="ARBA" id="ARBA00023242"/>
    </source>
</evidence>
<feature type="transmembrane region" description="Helical" evidence="3">
    <location>
        <begin position="74"/>
        <end position="95"/>
    </location>
</feature>
<protein>
    <recommendedName>
        <fullName evidence="6">Transcription factor domain-containing protein</fullName>
    </recommendedName>
</protein>
<dbReference type="Proteomes" id="UP000799778">
    <property type="component" value="Unassembled WGS sequence"/>
</dbReference>
<dbReference type="PANTHER" id="PTHR37534:SF46">
    <property type="entry name" value="ZN(II)2CYS6 TRANSCRIPTION FACTOR (EUROFUNG)"/>
    <property type="match status" value="1"/>
</dbReference>
<sequence length="383" mass="42675">MDQSQNPYISHILPVAYEDELMMHVVLAVSGAHLSHKLPNVPSLGRATQQHYSYVLRSLQSEIQHCFSRDTKRVICLLFVAALLCVYEVLAGSTYKVLSFHLRAIKQGLRHLRDVGYSIPARANETEKILHFICEGYSYMEFCNLITPTPQVSIPSDFIPIVSSLLGQSIAQPLSPVFGGSRLLFELIPQANALLYLRLTEQAEGHVEPTSSFMHKHAELSSAIEAWKMALPIDDSNGSHSLGTEQAYLSAWAQSSMVAECIRNALRIYMMAAFLGSQPPTPDIELAIQHEVLAFAQTSRAIMDTSCASIILWALIVVATCTRDDFLRREIIYSLDNSRFQMRHLGLVRQALVLLWADASSGAFGPYGLQLVMEKNNIGFCIF</sequence>
<keyword evidence="3" id="KW-0812">Transmembrane</keyword>
<keyword evidence="3" id="KW-0472">Membrane</keyword>
<keyword evidence="5" id="KW-1185">Reference proteome</keyword>
<evidence type="ECO:0000313" key="5">
    <source>
        <dbReference type="Proteomes" id="UP000799778"/>
    </source>
</evidence>